<reference evidence="2" key="2">
    <citation type="submission" date="2024-01" db="EMBL/GenBank/DDBJ databases">
        <authorList>
            <person name="He J."/>
            <person name="Wang M."/>
            <person name="Zheng J."/>
            <person name="Liu Z."/>
        </authorList>
    </citation>
    <scope>NUCLEOTIDE SEQUENCE</scope>
    <source>
        <strain evidence="2">ZL_2023a</strain>
        <tissue evidence="2">Muscle</tissue>
    </source>
</reference>
<feature type="non-terminal residue" evidence="2">
    <location>
        <position position="1"/>
    </location>
</feature>
<proteinExistence type="predicted"/>
<name>A0AAW0XTX5_CHEQU</name>
<reference evidence="2 3" key="1">
    <citation type="journal article" date="2024" name="BMC Genomics">
        <title>Genome assembly of redclaw crayfish (Cherax quadricarinatus) provides insights into its immune adaptation and hypoxia tolerance.</title>
        <authorList>
            <person name="Liu Z."/>
            <person name="Zheng J."/>
            <person name="Li H."/>
            <person name="Fang K."/>
            <person name="Wang S."/>
            <person name="He J."/>
            <person name="Zhou D."/>
            <person name="Weng S."/>
            <person name="Chi M."/>
            <person name="Gu Z."/>
            <person name="He J."/>
            <person name="Li F."/>
            <person name="Wang M."/>
        </authorList>
    </citation>
    <scope>NUCLEOTIDE SEQUENCE [LARGE SCALE GENOMIC DNA]</scope>
    <source>
        <strain evidence="2">ZL_2023a</strain>
    </source>
</reference>
<dbReference type="InterPro" id="IPR002083">
    <property type="entry name" value="MATH/TRAF_dom"/>
</dbReference>
<keyword evidence="3" id="KW-1185">Reference proteome</keyword>
<dbReference type="Gene3D" id="2.60.210.10">
    <property type="entry name" value="Apoptosis, Tumor Necrosis Factor Receptor Associated Protein 2, Chain A"/>
    <property type="match status" value="1"/>
</dbReference>
<dbReference type="Pfam" id="PF22486">
    <property type="entry name" value="MATH_2"/>
    <property type="match status" value="1"/>
</dbReference>
<evidence type="ECO:0000313" key="3">
    <source>
        <dbReference type="Proteomes" id="UP001445076"/>
    </source>
</evidence>
<dbReference type="Proteomes" id="UP001445076">
    <property type="component" value="Unassembled WGS sequence"/>
</dbReference>
<accession>A0AAW0XTX5</accession>
<dbReference type="SUPFAM" id="SSF49599">
    <property type="entry name" value="TRAF domain-like"/>
    <property type="match status" value="1"/>
</dbReference>
<dbReference type="AlphaFoldDB" id="A0AAW0XTX5"/>
<sequence length="194" mass="23022">YTYQPEEGHEEGYEAADYSLQEEEEVSPRQTEIYRFNSTMHQEEGRRVFTYYWRVADVNYKMNNWGRQRSLRSQSFYVFQGGYRMYIRIYPNHNGENVYVHVGLTEGDYDSSLDWPFRLKHRINILDHGFPAEDLTSRVWDPTELCSGWNWRRPGSGDNYECVGLGFSKEVLRSRNYIKNDAIVIKLTVFLSPA</sequence>
<feature type="domain" description="MATH" evidence="1">
    <location>
        <begin position="48"/>
        <end position="189"/>
    </location>
</feature>
<protein>
    <recommendedName>
        <fullName evidence="1">MATH domain-containing protein</fullName>
    </recommendedName>
</protein>
<comment type="caution">
    <text evidence="2">The sequence shown here is derived from an EMBL/GenBank/DDBJ whole genome shotgun (WGS) entry which is preliminary data.</text>
</comment>
<dbReference type="PROSITE" id="PS50144">
    <property type="entry name" value="MATH"/>
    <property type="match status" value="1"/>
</dbReference>
<dbReference type="InterPro" id="IPR008974">
    <property type="entry name" value="TRAF-like"/>
</dbReference>
<evidence type="ECO:0000313" key="2">
    <source>
        <dbReference type="EMBL" id="KAK8743919.1"/>
    </source>
</evidence>
<gene>
    <name evidence="2" type="ORF">OTU49_000914</name>
</gene>
<evidence type="ECO:0000259" key="1">
    <source>
        <dbReference type="PROSITE" id="PS50144"/>
    </source>
</evidence>
<dbReference type="EMBL" id="JARKIK010000023">
    <property type="protein sequence ID" value="KAK8743919.1"/>
    <property type="molecule type" value="Genomic_DNA"/>
</dbReference>
<organism evidence="2 3">
    <name type="scientific">Cherax quadricarinatus</name>
    <name type="common">Australian red claw crayfish</name>
    <dbReference type="NCBI Taxonomy" id="27406"/>
    <lineage>
        <taxon>Eukaryota</taxon>
        <taxon>Metazoa</taxon>
        <taxon>Ecdysozoa</taxon>
        <taxon>Arthropoda</taxon>
        <taxon>Crustacea</taxon>
        <taxon>Multicrustacea</taxon>
        <taxon>Malacostraca</taxon>
        <taxon>Eumalacostraca</taxon>
        <taxon>Eucarida</taxon>
        <taxon>Decapoda</taxon>
        <taxon>Pleocyemata</taxon>
        <taxon>Astacidea</taxon>
        <taxon>Parastacoidea</taxon>
        <taxon>Parastacidae</taxon>
        <taxon>Cherax</taxon>
    </lineage>
</organism>
<dbReference type="EMBL" id="JARKIK010000023">
    <property type="protein sequence ID" value="KAK8743920.1"/>
    <property type="molecule type" value="Genomic_DNA"/>
</dbReference>